<organism evidence="1">
    <name type="scientific">marine sediment metagenome</name>
    <dbReference type="NCBI Taxonomy" id="412755"/>
    <lineage>
        <taxon>unclassified sequences</taxon>
        <taxon>metagenomes</taxon>
        <taxon>ecological metagenomes</taxon>
    </lineage>
</organism>
<protein>
    <submittedName>
        <fullName evidence="1">Uncharacterized protein</fullName>
    </submittedName>
</protein>
<dbReference type="EMBL" id="BARS01043003">
    <property type="protein sequence ID" value="GAG34943.1"/>
    <property type="molecule type" value="Genomic_DNA"/>
</dbReference>
<evidence type="ECO:0000313" key="1">
    <source>
        <dbReference type="EMBL" id="GAG34943.1"/>
    </source>
</evidence>
<dbReference type="AlphaFoldDB" id="X0XE67"/>
<accession>X0XE67</accession>
<sequence>MAHKKAHRPQTHLVEFDMDRATRRVLGQKRTTSGAQSPLGDFAITDFSRNESLEEAIVADVTAKLSRFEE</sequence>
<gene>
    <name evidence="1" type="ORF">S01H1_65162</name>
</gene>
<name>X0XE67_9ZZZZ</name>
<proteinExistence type="predicted"/>
<reference evidence="1" key="1">
    <citation type="journal article" date="2014" name="Front. Microbiol.">
        <title>High frequency of phylogenetically diverse reductive dehalogenase-homologous genes in deep subseafloor sedimentary metagenomes.</title>
        <authorList>
            <person name="Kawai M."/>
            <person name="Futagami T."/>
            <person name="Toyoda A."/>
            <person name="Takaki Y."/>
            <person name="Nishi S."/>
            <person name="Hori S."/>
            <person name="Arai W."/>
            <person name="Tsubouchi T."/>
            <person name="Morono Y."/>
            <person name="Uchiyama I."/>
            <person name="Ito T."/>
            <person name="Fujiyama A."/>
            <person name="Inagaki F."/>
            <person name="Takami H."/>
        </authorList>
    </citation>
    <scope>NUCLEOTIDE SEQUENCE</scope>
    <source>
        <strain evidence="1">Expedition CK06-06</strain>
    </source>
</reference>
<comment type="caution">
    <text evidence="1">The sequence shown here is derived from an EMBL/GenBank/DDBJ whole genome shotgun (WGS) entry which is preliminary data.</text>
</comment>